<dbReference type="EMBL" id="HG937693">
    <property type="protein sequence ID" value="CDP34366.1"/>
    <property type="molecule type" value="Genomic_DNA"/>
</dbReference>
<name>A0A060T5B4_BLAAD</name>
<dbReference type="Gene3D" id="3.30.70.980">
    <property type="match status" value="2"/>
</dbReference>
<feature type="domain" description="TACO1/YebC-like N-terminal" evidence="4">
    <location>
        <begin position="32"/>
        <end position="103"/>
    </location>
</feature>
<dbReference type="Pfam" id="PF01709">
    <property type="entry name" value="Transcrip_reg"/>
    <property type="match status" value="1"/>
</dbReference>
<dbReference type="SUPFAM" id="SSF75625">
    <property type="entry name" value="YebC-like"/>
    <property type="match status" value="1"/>
</dbReference>
<dbReference type="InterPro" id="IPR048300">
    <property type="entry name" value="TACO1_YebC-like_2nd/3rd_dom"/>
</dbReference>
<dbReference type="Pfam" id="PF20772">
    <property type="entry name" value="TACO1_YebC_N"/>
    <property type="match status" value="1"/>
</dbReference>
<evidence type="ECO:0000313" key="5">
    <source>
        <dbReference type="EMBL" id="CDP34366.1"/>
    </source>
</evidence>
<accession>A0A060T5B4</accession>
<gene>
    <name evidence="5" type="ORF">GNLVRS02_ARAD1C10692g</name>
</gene>
<evidence type="ECO:0000259" key="3">
    <source>
        <dbReference type="Pfam" id="PF01709"/>
    </source>
</evidence>
<dbReference type="FunFam" id="1.10.10.200:FF:000002">
    <property type="entry name" value="Probable transcriptional regulatory protein CLM62_37755"/>
    <property type="match status" value="1"/>
</dbReference>
<feature type="domain" description="TACO1/YebC-like second and third" evidence="3">
    <location>
        <begin position="114"/>
        <end position="266"/>
    </location>
</feature>
<dbReference type="PANTHER" id="PTHR12532">
    <property type="entry name" value="TRANSLATIONAL ACTIVATOR OF CYTOCHROME C OXIDASE 1"/>
    <property type="match status" value="1"/>
</dbReference>
<dbReference type="InterPro" id="IPR017856">
    <property type="entry name" value="Integrase-like_N"/>
</dbReference>
<protein>
    <submittedName>
        <fullName evidence="5">ARAD1C10692p</fullName>
    </submittedName>
</protein>
<sequence>MIARKLGNTSCIRPLLSKRLFHCSSAVSAGHNKWSKIKHDKAKNDALKNAGASKFANQIAVATKLGGPDPNLNVKLASVIEQAQRANISKKVIENAIKRGSGEASSVAGPAAVVVYEGIANGVSFVVEALTDNKARSAANVKAAFTKANGSFAPTLYMFTKRGWIHVDASVDSVFDKAIDLGAQDIEEADAEGTTAYVYTEHADTKKVMEGLKDTVKVLDFGIEYSANEDTAMSDESLSDDARVMHEKLVRALDELDDVTEVYTNLT</sequence>
<dbReference type="PANTHER" id="PTHR12532:SF0">
    <property type="entry name" value="TRANSLATIONAL ACTIVATOR OF CYTOCHROME C OXIDASE 1"/>
    <property type="match status" value="1"/>
</dbReference>
<dbReference type="InterPro" id="IPR049083">
    <property type="entry name" value="TACO1_YebC_N"/>
</dbReference>
<dbReference type="InterPro" id="IPR002876">
    <property type="entry name" value="Transcrip_reg_TACO1-like"/>
</dbReference>
<evidence type="ECO:0000259" key="4">
    <source>
        <dbReference type="Pfam" id="PF20772"/>
    </source>
</evidence>
<organism evidence="5">
    <name type="scientific">Blastobotrys adeninivorans</name>
    <name type="common">Yeast</name>
    <name type="synonym">Arxula adeninivorans</name>
    <dbReference type="NCBI Taxonomy" id="409370"/>
    <lineage>
        <taxon>Eukaryota</taxon>
        <taxon>Fungi</taxon>
        <taxon>Dikarya</taxon>
        <taxon>Ascomycota</taxon>
        <taxon>Saccharomycotina</taxon>
        <taxon>Dipodascomycetes</taxon>
        <taxon>Dipodascales</taxon>
        <taxon>Trichomonascaceae</taxon>
        <taxon>Blastobotrys</taxon>
    </lineage>
</organism>
<dbReference type="Gene3D" id="1.10.10.200">
    <property type="match status" value="1"/>
</dbReference>
<dbReference type="GO" id="GO:0005739">
    <property type="term" value="C:mitochondrion"/>
    <property type="evidence" value="ECO:0007669"/>
    <property type="project" value="UniProtKB-SubCell"/>
</dbReference>
<comment type="subcellular location">
    <subcellularLocation>
        <location evidence="1">Mitochondrion</location>
    </subcellularLocation>
</comment>
<dbReference type="InterPro" id="IPR029072">
    <property type="entry name" value="YebC-like"/>
</dbReference>
<dbReference type="InterPro" id="IPR026564">
    <property type="entry name" value="Transcrip_reg_TACO1-like_dom3"/>
</dbReference>
<dbReference type="PhylomeDB" id="A0A060T5B4"/>
<dbReference type="AlphaFoldDB" id="A0A060T5B4"/>
<reference evidence="5" key="1">
    <citation type="submission" date="2014-02" db="EMBL/GenBank/DDBJ databases">
        <authorList>
            <person name="Genoscope - CEA"/>
        </authorList>
    </citation>
    <scope>NUCLEOTIDE SEQUENCE</scope>
    <source>
        <strain evidence="5">LS3</strain>
    </source>
</reference>
<comment type="similarity">
    <text evidence="2">Belongs to the TACO1 family.</text>
</comment>
<reference evidence="5" key="2">
    <citation type="submission" date="2014-06" db="EMBL/GenBank/DDBJ databases">
        <title>The complete genome of Blastobotrys (Arxula) adeninivorans LS3 - a yeast of biotechnological interest.</title>
        <authorList>
            <person name="Kunze G."/>
            <person name="Gaillardin C."/>
            <person name="Czernicka M."/>
            <person name="Durrens P."/>
            <person name="Martin T."/>
            <person name="Boer E."/>
            <person name="Gabaldon T."/>
            <person name="Cruz J."/>
            <person name="Talla E."/>
            <person name="Marck C."/>
            <person name="Goffeau A."/>
            <person name="Barbe V."/>
            <person name="Baret P."/>
            <person name="Baronian K."/>
            <person name="Beier S."/>
            <person name="Bleykasten C."/>
            <person name="Bode R."/>
            <person name="Casaregola S."/>
            <person name="Despons L."/>
            <person name="Fairhead C."/>
            <person name="Giersberg M."/>
            <person name="Gierski P."/>
            <person name="Hahnel U."/>
            <person name="Hartmann A."/>
            <person name="Jankowska D."/>
            <person name="Jubin C."/>
            <person name="Jung P."/>
            <person name="Lafontaine I."/>
            <person name="Leh-Louis V."/>
            <person name="Lemaire M."/>
            <person name="Marcet-Houben M."/>
            <person name="Mascher M."/>
            <person name="Morel G."/>
            <person name="Richard G.-F."/>
            <person name="Riechen J."/>
            <person name="Sacerdot C."/>
            <person name="Sarkar A."/>
            <person name="Savel G."/>
            <person name="Schacherer J."/>
            <person name="Sherman D."/>
            <person name="Straub M.-L."/>
            <person name="Stein N."/>
            <person name="Thierry A."/>
            <person name="Trautwein-Schult A."/>
            <person name="Westhof E."/>
            <person name="Worch S."/>
            <person name="Dujon B."/>
            <person name="Souciet J.-L."/>
            <person name="Wincker P."/>
            <person name="Scholz U."/>
            <person name="Neuveglise N."/>
        </authorList>
    </citation>
    <scope>NUCLEOTIDE SEQUENCE</scope>
    <source>
        <strain evidence="5">LS3</strain>
    </source>
</reference>
<evidence type="ECO:0000256" key="2">
    <source>
        <dbReference type="ARBA" id="ARBA00008724"/>
    </source>
</evidence>
<proteinExistence type="inferred from homology"/>
<evidence type="ECO:0000256" key="1">
    <source>
        <dbReference type="ARBA" id="ARBA00004173"/>
    </source>
</evidence>